<gene>
    <name evidence="7" type="ORF">LCGC14_2428310</name>
</gene>
<keyword evidence="3 6" id="KW-0812">Transmembrane</keyword>
<organism evidence="7">
    <name type="scientific">marine sediment metagenome</name>
    <dbReference type="NCBI Taxonomy" id="412755"/>
    <lineage>
        <taxon>unclassified sequences</taxon>
        <taxon>metagenomes</taxon>
        <taxon>ecological metagenomes</taxon>
    </lineage>
</organism>
<reference evidence="7" key="1">
    <citation type="journal article" date="2015" name="Nature">
        <title>Complex archaea that bridge the gap between prokaryotes and eukaryotes.</title>
        <authorList>
            <person name="Spang A."/>
            <person name="Saw J.H."/>
            <person name="Jorgensen S.L."/>
            <person name="Zaremba-Niedzwiedzka K."/>
            <person name="Martijn J."/>
            <person name="Lind A.E."/>
            <person name="van Eijk R."/>
            <person name="Schleper C."/>
            <person name="Guy L."/>
            <person name="Ettema T.J."/>
        </authorList>
    </citation>
    <scope>NUCLEOTIDE SEQUENCE</scope>
</reference>
<keyword evidence="5 6" id="KW-0472">Membrane</keyword>
<dbReference type="SUPFAM" id="SSF140478">
    <property type="entry name" value="LemA-like"/>
    <property type="match status" value="1"/>
</dbReference>
<dbReference type="EMBL" id="LAZR01037084">
    <property type="protein sequence ID" value="KKL23146.1"/>
    <property type="molecule type" value="Genomic_DNA"/>
</dbReference>
<dbReference type="GO" id="GO:0016020">
    <property type="term" value="C:membrane"/>
    <property type="evidence" value="ECO:0007669"/>
    <property type="project" value="UniProtKB-SubCell"/>
</dbReference>
<evidence type="ECO:0000256" key="5">
    <source>
        <dbReference type="ARBA" id="ARBA00023136"/>
    </source>
</evidence>
<sequence>MIGLWIAIGALVLIAVIVIGIYNSLVQKRIRCREAWSQIDVQLKRRYDLIPNLIETVKGYAAHEKETLERVIQARNAAIAVPDGDLQGQGQAENFLTSALRQIFALSESYPDLKANQSFLQLQEELTSTESRIAFARQHYNGSAAEYNTAREKFPNSMIAGTFGFQARDYFEIEDAAEREVPQVKF</sequence>
<evidence type="ECO:0000256" key="4">
    <source>
        <dbReference type="ARBA" id="ARBA00022989"/>
    </source>
</evidence>
<dbReference type="PANTHER" id="PTHR34478">
    <property type="entry name" value="PROTEIN LEMA"/>
    <property type="match status" value="1"/>
</dbReference>
<proteinExistence type="inferred from homology"/>
<evidence type="ECO:0000256" key="6">
    <source>
        <dbReference type="SAM" id="Phobius"/>
    </source>
</evidence>
<comment type="similarity">
    <text evidence="2">Belongs to the LemA family.</text>
</comment>
<protein>
    <recommendedName>
        <fullName evidence="8">LemA family protein</fullName>
    </recommendedName>
</protein>
<comment type="subcellular location">
    <subcellularLocation>
        <location evidence="1">Membrane</location>
        <topology evidence="1">Single-pass membrane protein</topology>
    </subcellularLocation>
</comment>
<evidence type="ECO:0008006" key="8">
    <source>
        <dbReference type="Google" id="ProtNLM"/>
    </source>
</evidence>
<name>A0A0F9DZL7_9ZZZZ</name>
<dbReference type="Pfam" id="PF04011">
    <property type="entry name" value="LemA"/>
    <property type="match status" value="1"/>
</dbReference>
<evidence type="ECO:0000256" key="1">
    <source>
        <dbReference type="ARBA" id="ARBA00004167"/>
    </source>
</evidence>
<dbReference type="AlphaFoldDB" id="A0A0F9DZL7"/>
<evidence type="ECO:0000256" key="2">
    <source>
        <dbReference type="ARBA" id="ARBA00008854"/>
    </source>
</evidence>
<dbReference type="InterPro" id="IPR023353">
    <property type="entry name" value="LemA-like_dom_sf"/>
</dbReference>
<keyword evidence="4 6" id="KW-1133">Transmembrane helix</keyword>
<feature type="transmembrane region" description="Helical" evidence="6">
    <location>
        <begin position="6"/>
        <end position="25"/>
    </location>
</feature>
<evidence type="ECO:0000256" key="3">
    <source>
        <dbReference type="ARBA" id="ARBA00022692"/>
    </source>
</evidence>
<dbReference type="InterPro" id="IPR007156">
    <property type="entry name" value="MamQ_LemA"/>
</dbReference>
<comment type="caution">
    <text evidence="7">The sequence shown here is derived from an EMBL/GenBank/DDBJ whole genome shotgun (WGS) entry which is preliminary data.</text>
</comment>
<dbReference type="Gene3D" id="1.20.1440.20">
    <property type="entry name" value="LemA-like domain"/>
    <property type="match status" value="1"/>
</dbReference>
<dbReference type="PANTHER" id="PTHR34478:SF2">
    <property type="entry name" value="MEMBRANE PROTEIN"/>
    <property type="match status" value="1"/>
</dbReference>
<evidence type="ECO:0000313" key="7">
    <source>
        <dbReference type="EMBL" id="KKL23146.1"/>
    </source>
</evidence>
<accession>A0A0F9DZL7</accession>